<dbReference type="PROSITE" id="PS50836">
    <property type="entry name" value="DOMON"/>
    <property type="match status" value="1"/>
</dbReference>
<reference evidence="11 12" key="1">
    <citation type="submission" date="2016-05" db="EMBL/GenBank/DDBJ databases">
        <title>Comparative analysis of secretome profiles of manganese(II)-oxidizing ascomycete fungi.</title>
        <authorList>
            <consortium name="DOE Joint Genome Institute"/>
            <person name="Zeiner C.A."/>
            <person name="Purvine S.O."/>
            <person name="Zink E.M."/>
            <person name="Wu S."/>
            <person name="Pasa-Tolic L."/>
            <person name="Chaput D.L."/>
            <person name="Haridas S."/>
            <person name="Grigoriev I.V."/>
            <person name="Santelli C.M."/>
            <person name="Hansel C.M."/>
        </authorList>
    </citation>
    <scope>NUCLEOTIDE SEQUENCE [LARGE SCALE GENOMIC DNA]</scope>
    <source>
        <strain evidence="11 12">SRC1lrK2f</strain>
    </source>
</reference>
<dbReference type="OMA" id="VANIHCG"/>
<dbReference type="EMBL" id="KV441508">
    <property type="protein sequence ID" value="OAG13658.1"/>
    <property type="molecule type" value="Genomic_DNA"/>
</dbReference>
<dbReference type="PANTHER" id="PTHR47797">
    <property type="entry name" value="DEHYDROGENASE, PUTATIVE (AFU_ORTHOLOGUE AFUA_8G05805)-RELATED"/>
    <property type="match status" value="1"/>
</dbReference>
<name>A0A177D2K1_ALTAL</name>
<proteinExistence type="predicted"/>
<feature type="compositionally biased region" description="Basic and acidic residues" evidence="7">
    <location>
        <begin position="473"/>
        <end position="511"/>
    </location>
</feature>
<evidence type="ECO:0000313" key="11">
    <source>
        <dbReference type="EMBL" id="OAG13658.1"/>
    </source>
</evidence>
<keyword evidence="5 8" id="KW-1133">Transmembrane helix</keyword>
<dbReference type="CDD" id="cd08760">
    <property type="entry name" value="Cyt_b561_FRRS1_like"/>
    <property type="match status" value="1"/>
</dbReference>
<evidence type="ECO:0000256" key="9">
    <source>
        <dbReference type="SAM" id="SignalP"/>
    </source>
</evidence>
<dbReference type="InterPro" id="IPR015920">
    <property type="entry name" value="Cellobiose_DH-like_cyt"/>
</dbReference>
<dbReference type="GO" id="GO:0016020">
    <property type="term" value="C:membrane"/>
    <property type="evidence" value="ECO:0007669"/>
    <property type="project" value="UniProtKB-SubCell"/>
</dbReference>
<keyword evidence="12" id="KW-1185">Reference proteome</keyword>
<keyword evidence="4" id="KW-0249">Electron transport</keyword>
<dbReference type="Gene3D" id="1.20.120.1770">
    <property type="match status" value="1"/>
</dbReference>
<dbReference type="GeneID" id="29118250"/>
<evidence type="ECO:0000256" key="8">
    <source>
        <dbReference type="SAM" id="Phobius"/>
    </source>
</evidence>
<feature type="region of interest" description="Disordered" evidence="7">
    <location>
        <begin position="470"/>
        <end position="511"/>
    </location>
</feature>
<protein>
    <submittedName>
        <fullName evidence="11">CBD9-like protein</fullName>
    </submittedName>
</protein>
<evidence type="ECO:0000256" key="1">
    <source>
        <dbReference type="ARBA" id="ARBA00004370"/>
    </source>
</evidence>
<dbReference type="SMART" id="SM00665">
    <property type="entry name" value="B561"/>
    <property type="match status" value="1"/>
</dbReference>
<feature type="transmembrane region" description="Helical" evidence="8">
    <location>
        <begin position="304"/>
        <end position="328"/>
    </location>
</feature>
<evidence type="ECO:0000256" key="6">
    <source>
        <dbReference type="ARBA" id="ARBA00023136"/>
    </source>
</evidence>
<dbReference type="Gene3D" id="2.60.40.1210">
    <property type="entry name" value="Cellobiose dehydrogenase, cytochrome domain"/>
    <property type="match status" value="1"/>
</dbReference>
<organism evidence="11 12">
    <name type="scientific">Alternaria alternata</name>
    <name type="common">Alternaria rot fungus</name>
    <name type="synonym">Torula alternata</name>
    <dbReference type="NCBI Taxonomy" id="5599"/>
    <lineage>
        <taxon>Eukaryota</taxon>
        <taxon>Fungi</taxon>
        <taxon>Dikarya</taxon>
        <taxon>Ascomycota</taxon>
        <taxon>Pezizomycotina</taxon>
        <taxon>Dothideomycetes</taxon>
        <taxon>Pleosporomycetidae</taxon>
        <taxon>Pleosporales</taxon>
        <taxon>Pleosporineae</taxon>
        <taxon>Pleosporaceae</taxon>
        <taxon>Alternaria</taxon>
        <taxon>Alternaria sect. Alternaria</taxon>
        <taxon>Alternaria alternata complex</taxon>
    </lineage>
</organism>
<dbReference type="Pfam" id="PF16010">
    <property type="entry name" value="CDH-cyt"/>
    <property type="match status" value="1"/>
</dbReference>
<dbReference type="PANTHER" id="PTHR47797:SF1">
    <property type="entry name" value="CYTOCHROME B561 DOMAIN-CONTAINING PROTEIN-RELATED"/>
    <property type="match status" value="1"/>
</dbReference>
<evidence type="ECO:0000259" key="10">
    <source>
        <dbReference type="PROSITE" id="PS50836"/>
    </source>
</evidence>
<dbReference type="VEuPathDB" id="FungiDB:CC77DRAFT_663198"/>
<feature type="compositionally biased region" description="Low complexity" evidence="7">
    <location>
        <begin position="217"/>
        <end position="239"/>
    </location>
</feature>
<dbReference type="Proteomes" id="UP000077248">
    <property type="component" value="Unassembled WGS sequence"/>
</dbReference>
<dbReference type="SUPFAM" id="SSF49344">
    <property type="entry name" value="CBD9-like"/>
    <property type="match status" value="1"/>
</dbReference>
<keyword evidence="2" id="KW-0813">Transport</keyword>
<evidence type="ECO:0000256" key="3">
    <source>
        <dbReference type="ARBA" id="ARBA00022692"/>
    </source>
</evidence>
<evidence type="ECO:0000313" key="12">
    <source>
        <dbReference type="Proteomes" id="UP000077248"/>
    </source>
</evidence>
<dbReference type="AlphaFoldDB" id="A0A177D2K1"/>
<evidence type="ECO:0000256" key="7">
    <source>
        <dbReference type="SAM" id="MobiDB-lite"/>
    </source>
</evidence>
<sequence>MRRNTKTSAVGLLALAYRASAQVANTSPSDGVTFGLNIPEATAASSDAGEIFFSISAPSSYEWVALGQGSGMANSNMFVVYTSADGNNVTLSPRTTSSYSAPSPNDAAQVTLLEGSGVSNGVMTANVRCSNCNSWSGGTMDFTSNSGNFIYAYQSSGGPKNDDSTSASIRQHSSEGVFNWEFAAAKGGSSVNPLLNTSPSGTTGGSGATPTNCRQRPSGAAATASGSESESSAKPSKTASYDDDDWWTGRPTARPTSWPTGAPWDKRQSDDSSLPYCDTLPNNGGANSGVTTISSSEPNTKKHLIAHGVLASLAFVILFPAGSIAIRLASFPSVLWFHALFQIFAYMTYTAAFGLGIWLALPVSGGHYIDSYHAIIGMVVFALIFFQPILGWMHHVLFKKYSHRTLWSYAHIWVGRIAITLGIINGGLGLLLAGNSPDGEIAYGVVAGVMWVTWVAAAIWGEMRRKKAAKLAEQQRPEKLTGERRQSDNSRSDGSDTDLNGHYRPAKEQQA</sequence>
<feature type="domain" description="DOMON" evidence="10">
    <location>
        <begin position="36"/>
        <end position="154"/>
    </location>
</feature>
<dbReference type="KEGG" id="aalt:CC77DRAFT_663198"/>
<keyword evidence="9" id="KW-0732">Signal</keyword>
<dbReference type="RefSeq" id="XP_018379079.1">
    <property type="nucleotide sequence ID" value="XM_018532656.1"/>
</dbReference>
<dbReference type="InterPro" id="IPR005018">
    <property type="entry name" value="DOMON_domain"/>
</dbReference>
<keyword evidence="6 8" id="KW-0472">Membrane</keyword>
<feature type="region of interest" description="Disordered" evidence="7">
    <location>
        <begin position="191"/>
        <end position="276"/>
    </location>
</feature>
<feature type="transmembrane region" description="Helical" evidence="8">
    <location>
        <begin position="335"/>
        <end position="360"/>
    </location>
</feature>
<feature type="signal peptide" evidence="9">
    <location>
        <begin position="1"/>
        <end position="21"/>
    </location>
</feature>
<feature type="chain" id="PRO_5008058919" evidence="9">
    <location>
        <begin position="22"/>
        <end position="511"/>
    </location>
</feature>
<comment type="subcellular location">
    <subcellularLocation>
        <location evidence="1">Membrane</location>
    </subcellularLocation>
</comment>
<gene>
    <name evidence="11" type="ORF">CC77DRAFT_663198</name>
</gene>
<keyword evidence="3 8" id="KW-0812">Transmembrane</keyword>
<evidence type="ECO:0000256" key="5">
    <source>
        <dbReference type="ARBA" id="ARBA00022989"/>
    </source>
</evidence>
<accession>A0A177D2K1</accession>
<feature type="transmembrane region" description="Helical" evidence="8">
    <location>
        <begin position="372"/>
        <end position="392"/>
    </location>
</feature>
<feature type="transmembrane region" description="Helical" evidence="8">
    <location>
        <begin position="413"/>
        <end position="435"/>
    </location>
</feature>
<dbReference type="InterPro" id="IPR006593">
    <property type="entry name" value="Cyt_b561/ferric_Rdtase_TM"/>
</dbReference>
<evidence type="ECO:0000256" key="4">
    <source>
        <dbReference type="ARBA" id="ARBA00022982"/>
    </source>
</evidence>
<feature type="transmembrane region" description="Helical" evidence="8">
    <location>
        <begin position="441"/>
        <end position="461"/>
    </location>
</feature>
<dbReference type="SMART" id="SM00664">
    <property type="entry name" value="DoH"/>
    <property type="match status" value="1"/>
</dbReference>
<evidence type="ECO:0000256" key="2">
    <source>
        <dbReference type="ARBA" id="ARBA00022448"/>
    </source>
</evidence>
<dbReference type="STRING" id="5599.A0A177D2K1"/>
<dbReference type="CDD" id="cd09630">
    <property type="entry name" value="CDH_like_cytochrome"/>
    <property type="match status" value="1"/>
</dbReference>